<feature type="compositionally biased region" description="Low complexity" evidence="1">
    <location>
        <begin position="173"/>
        <end position="189"/>
    </location>
</feature>
<feature type="region of interest" description="Disordered" evidence="1">
    <location>
        <begin position="166"/>
        <end position="193"/>
    </location>
</feature>
<evidence type="ECO:0000256" key="3">
    <source>
        <dbReference type="SAM" id="SignalP"/>
    </source>
</evidence>
<comment type="caution">
    <text evidence="4">The sequence shown here is derived from an EMBL/GenBank/DDBJ whole genome shotgun (WGS) entry which is preliminary data.</text>
</comment>
<organism evidence="4 5">
    <name type="scientific">Streptomyces purpureus</name>
    <dbReference type="NCBI Taxonomy" id="1951"/>
    <lineage>
        <taxon>Bacteria</taxon>
        <taxon>Bacillati</taxon>
        <taxon>Actinomycetota</taxon>
        <taxon>Actinomycetes</taxon>
        <taxon>Kitasatosporales</taxon>
        <taxon>Streptomycetaceae</taxon>
        <taxon>Streptomyces</taxon>
    </lineage>
</organism>
<evidence type="ECO:0000313" key="4">
    <source>
        <dbReference type="EMBL" id="GGT26841.1"/>
    </source>
</evidence>
<gene>
    <name evidence="4" type="ORF">GCM10014713_20170</name>
</gene>
<reference evidence="4" key="1">
    <citation type="journal article" date="2014" name="Int. J. Syst. Evol. Microbiol.">
        <title>Complete genome sequence of Corynebacterium casei LMG S-19264T (=DSM 44701T), isolated from a smear-ripened cheese.</title>
        <authorList>
            <consortium name="US DOE Joint Genome Institute (JGI-PGF)"/>
            <person name="Walter F."/>
            <person name="Albersmeier A."/>
            <person name="Kalinowski J."/>
            <person name="Ruckert C."/>
        </authorList>
    </citation>
    <scope>NUCLEOTIDE SEQUENCE</scope>
    <source>
        <strain evidence="4">JCM 3172</strain>
    </source>
</reference>
<dbReference type="InterPro" id="IPR047703">
    <property type="entry name" value="SCO2322-like"/>
</dbReference>
<dbReference type="NCBIfam" id="NF040681">
    <property type="entry name" value="GPS-CTERM"/>
    <property type="match status" value="1"/>
</dbReference>
<dbReference type="EMBL" id="BMQQ01000005">
    <property type="protein sequence ID" value="GGT26841.1"/>
    <property type="molecule type" value="Genomic_DNA"/>
</dbReference>
<name>A0A918LMT1_9ACTN</name>
<proteinExistence type="predicted"/>
<keyword evidence="2" id="KW-1133">Transmembrane helix</keyword>
<reference evidence="4" key="2">
    <citation type="submission" date="2020-09" db="EMBL/GenBank/DDBJ databases">
        <authorList>
            <person name="Sun Q."/>
            <person name="Ohkuma M."/>
        </authorList>
    </citation>
    <scope>NUCLEOTIDE SEQUENCE</scope>
    <source>
        <strain evidence="4">JCM 3172</strain>
    </source>
</reference>
<accession>A0A918LMT1</accession>
<feature type="transmembrane region" description="Helical" evidence="2">
    <location>
        <begin position="198"/>
        <end position="216"/>
    </location>
</feature>
<dbReference type="AlphaFoldDB" id="A0A918LMT1"/>
<evidence type="ECO:0000313" key="5">
    <source>
        <dbReference type="Proteomes" id="UP000619486"/>
    </source>
</evidence>
<dbReference type="NCBIfam" id="NF040672">
    <property type="entry name" value="SCO2322_fam"/>
    <property type="match status" value="1"/>
</dbReference>
<evidence type="ECO:0000256" key="2">
    <source>
        <dbReference type="SAM" id="Phobius"/>
    </source>
</evidence>
<dbReference type="Proteomes" id="UP000619486">
    <property type="component" value="Unassembled WGS sequence"/>
</dbReference>
<feature type="chain" id="PRO_5037323137" description="Secreted protein" evidence="3">
    <location>
        <begin position="28"/>
        <end position="224"/>
    </location>
</feature>
<dbReference type="RefSeq" id="WP_019885949.1">
    <property type="nucleotide sequence ID" value="NZ_BMQQ01000005.1"/>
</dbReference>
<evidence type="ECO:0008006" key="6">
    <source>
        <dbReference type="Google" id="ProtNLM"/>
    </source>
</evidence>
<keyword evidence="2" id="KW-0812">Transmembrane</keyword>
<keyword evidence="5" id="KW-1185">Reference proteome</keyword>
<keyword evidence="2" id="KW-0472">Membrane</keyword>
<sequence length="224" mass="22403">MRAARRLLSALALGAVLTGLGAGPAQAAGYRYWSFWQGGAGGTWAYATQGPATARPADGDVTGYRFSVSEDSADSSRPRTAPDFAALCAAVPAKDGMKRVGVVVDFGAPADAPKGETPPEPKTGCAQVAPEATAAEALAAVAKPLRYNDQALLCGIAGYPRTGCGEQVAEKTGSAPAASSPSPAASAADGNDDGGPSVGAYAGIVAVAALAGGALWQARRRRQR</sequence>
<dbReference type="InterPro" id="IPR047704">
    <property type="entry name" value="GPS-CTERM"/>
</dbReference>
<evidence type="ECO:0000256" key="1">
    <source>
        <dbReference type="SAM" id="MobiDB-lite"/>
    </source>
</evidence>
<keyword evidence="3" id="KW-0732">Signal</keyword>
<protein>
    <recommendedName>
        <fullName evidence="6">Secreted protein</fullName>
    </recommendedName>
</protein>
<feature type="signal peptide" evidence="3">
    <location>
        <begin position="1"/>
        <end position="27"/>
    </location>
</feature>